<keyword evidence="4" id="KW-1185">Reference proteome</keyword>
<accession>A0A2P6FGT5</accession>
<proteinExistence type="predicted"/>
<gene>
    <name evidence="3" type="ORF">VE01_10751</name>
</gene>
<feature type="chain" id="PRO_5015113308" evidence="2">
    <location>
        <begin position="18"/>
        <end position="334"/>
    </location>
</feature>
<evidence type="ECO:0000313" key="3">
    <source>
        <dbReference type="EMBL" id="PQM43855.1"/>
    </source>
</evidence>
<dbReference type="RefSeq" id="XP_059320186.1">
    <property type="nucleotide sequence ID" value="XM_059464203.1"/>
</dbReference>
<protein>
    <submittedName>
        <fullName evidence="3">Uncharacterized protein</fullName>
    </submittedName>
</protein>
<name>A0A2P6FGT5_9PEZI</name>
<evidence type="ECO:0000256" key="2">
    <source>
        <dbReference type="SAM" id="SignalP"/>
    </source>
</evidence>
<reference evidence="4" key="2">
    <citation type="journal article" date="2018" name="Nat. Commun.">
        <title>Extreme sensitivity to ultraviolet light in the fungal pathogen causing white-nose syndrome of bats.</title>
        <authorList>
            <person name="Palmer J.M."/>
            <person name="Drees K.P."/>
            <person name="Foster J.T."/>
            <person name="Lindner D.L."/>
        </authorList>
    </citation>
    <scope>NUCLEOTIDE SEQUENCE [LARGE SCALE GENOMIC DNA]</scope>
    <source>
        <strain evidence="4">UAMH 10579</strain>
    </source>
</reference>
<feature type="signal peptide" evidence="2">
    <location>
        <begin position="1"/>
        <end position="17"/>
    </location>
</feature>
<reference evidence="3 4" key="1">
    <citation type="submission" date="2016-03" db="EMBL/GenBank/DDBJ databases">
        <title>Comparative genomics of Pseudogymnoascus destructans, the fungus causing white-nose syndrome of bats.</title>
        <authorList>
            <person name="Palmer J.M."/>
            <person name="Drees K.P."/>
            <person name="Foster J.T."/>
            <person name="Lindner D.L."/>
        </authorList>
    </citation>
    <scope>NUCLEOTIDE SEQUENCE [LARGE SCALE GENOMIC DNA]</scope>
    <source>
        <strain evidence="3 4">UAMH 10579</strain>
    </source>
</reference>
<evidence type="ECO:0000256" key="1">
    <source>
        <dbReference type="SAM" id="Phobius"/>
    </source>
</evidence>
<dbReference type="AlphaFoldDB" id="A0A2P6FGT5"/>
<dbReference type="Proteomes" id="UP000091956">
    <property type="component" value="Unassembled WGS sequence"/>
</dbReference>
<keyword evidence="2" id="KW-0732">Signal</keyword>
<organism evidence="3 4">
    <name type="scientific">Pseudogymnoascus verrucosus</name>
    <dbReference type="NCBI Taxonomy" id="342668"/>
    <lineage>
        <taxon>Eukaryota</taxon>
        <taxon>Fungi</taxon>
        <taxon>Dikarya</taxon>
        <taxon>Ascomycota</taxon>
        <taxon>Pezizomycotina</taxon>
        <taxon>Leotiomycetes</taxon>
        <taxon>Thelebolales</taxon>
        <taxon>Thelebolaceae</taxon>
        <taxon>Pseudogymnoascus</taxon>
    </lineage>
</organism>
<keyword evidence="1" id="KW-0472">Membrane</keyword>
<evidence type="ECO:0000313" key="4">
    <source>
        <dbReference type="Proteomes" id="UP000091956"/>
    </source>
</evidence>
<dbReference type="EMBL" id="KV460212">
    <property type="protein sequence ID" value="PQM43855.1"/>
    <property type="molecule type" value="Genomic_DNA"/>
</dbReference>
<feature type="transmembrane region" description="Helical" evidence="1">
    <location>
        <begin position="202"/>
        <end position="220"/>
    </location>
</feature>
<feature type="transmembrane region" description="Helical" evidence="1">
    <location>
        <begin position="87"/>
        <end position="111"/>
    </location>
</feature>
<keyword evidence="1" id="KW-1133">Transmembrane helix</keyword>
<feature type="transmembrane region" description="Helical" evidence="1">
    <location>
        <begin position="158"/>
        <end position="182"/>
    </location>
</feature>
<sequence length="334" mass="37420">MTKLLIILSLFTYTVSGAPDHFRLWFPQYGPTFEGYVRSCKETYDAYREDKPCRPVNYVGCQSGRMIHCLLSQATESLKANMASAGVILGLLPTTLCLVGLSTVETGLLAYRRPLLSLLLASGAPAISPSRIFDYRDSIELLRNRSTYINTPKFTPTWAAIIVTLQYILASVAIANLAHVSWELCIKTVCSFSSDTAFQPALWAFVAIPIHLMGRLAVALRFRCEISELEPGERSWARRLREEFQLTARHSPATLHTKQEAYSFIFCSWCTSTGAVLHIMYGTLVFSSILFISAQDAIKVAARYLCSTLICRIILKFEIIGMRGVMEIEKESKE</sequence>
<dbReference type="GeneID" id="84234303"/>
<keyword evidence="1" id="KW-0812">Transmembrane</keyword>